<gene>
    <name evidence="4" type="ORF">K8V39_03850</name>
</gene>
<keyword evidence="3" id="KW-1133">Transmembrane helix</keyword>
<dbReference type="InterPro" id="IPR032675">
    <property type="entry name" value="LRR_dom_sf"/>
</dbReference>
<dbReference type="AlphaFoldDB" id="A0A9D2VWW0"/>
<dbReference type="InterPro" id="IPR042229">
    <property type="entry name" value="Listeria/Bacterioides_rpt_sf"/>
</dbReference>
<dbReference type="NCBIfam" id="TIGR02543">
    <property type="entry name" value="List_Bact_rpt"/>
    <property type="match status" value="1"/>
</dbReference>
<evidence type="ECO:0000256" key="3">
    <source>
        <dbReference type="SAM" id="Phobius"/>
    </source>
</evidence>
<keyword evidence="3" id="KW-0812">Transmembrane</keyword>
<evidence type="ECO:0000256" key="2">
    <source>
        <dbReference type="SAM" id="MobiDB-lite"/>
    </source>
</evidence>
<dbReference type="Gene3D" id="2.60.40.4270">
    <property type="entry name" value="Listeria-Bacteroides repeat domain"/>
    <property type="match status" value="1"/>
</dbReference>
<evidence type="ECO:0000313" key="5">
    <source>
        <dbReference type="Proteomes" id="UP000813420"/>
    </source>
</evidence>
<dbReference type="RefSeq" id="WP_277271767.1">
    <property type="nucleotide sequence ID" value="NZ_DYXE01000037.1"/>
</dbReference>
<accession>A0A9D2VWW0</accession>
<reference evidence="4" key="2">
    <citation type="submission" date="2021-09" db="EMBL/GenBank/DDBJ databases">
        <authorList>
            <person name="Gilroy R."/>
        </authorList>
    </citation>
    <scope>NUCLEOTIDE SEQUENCE</scope>
    <source>
        <strain evidence="4">USAMLcec4-12693</strain>
    </source>
</reference>
<keyword evidence="3" id="KW-0472">Membrane</keyword>
<feature type="region of interest" description="Disordered" evidence="2">
    <location>
        <begin position="115"/>
        <end position="139"/>
    </location>
</feature>
<organism evidence="4 5">
    <name type="scientific">Merdimonas faecis</name>
    <dbReference type="NCBI Taxonomy" id="1653435"/>
    <lineage>
        <taxon>Bacteria</taxon>
        <taxon>Bacillati</taxon>
        <taxon>Bacillota</taxon>
        <taxon>Clostridia</taxon>
        <taxon>Lachnospirales</taxon>
        <taxon>Lachnospiraceae</taxon>
        <taxon>Merdimonas</taxon>
    </lineage>
</organism>
<dbReference type="Gene3D" id="3.80.10.10">
    <property type="entry name" value="Ribonuclease Inhibitor"/>
    <property type="match status" value="1"/>
</dbReference>
<feature type="transmembrane region" description="Helical" evidence="3">
    <location>
        <begin position="21"/>
        <end position="38"/>
    </location>
</feature>
<feature type="compositionally biased region" description="Low complexity" evidence="2">
    <location>
        <begin position="119"/>
        <end position="139"/>
    </location>
</feature>
<proteinExistence type="predicted"/>
<comment type="subcellular location">
    <subcellularLocation>
        <location evidence="1">Cell envelope</location>
    </subcellularLocation>
</comment>
<dbReference type="EMBL" id="DYXE01000037">
    <property type="protein sequence ID" value="HJH49378.1"/>
    <property type="molecule type" value="Genomic_DNA"/>
</dbReference>
<dbReference type="Proteomes" id="UP000813420">
    <property type="component" value="Unassembled WGS sequence"/>
</dbReference>
<name>A0A9D2VWW0_9FIRM</name>
<evidence type="ECO:0000313" key="4">
    <source>
        <dbReference type="EMBL" id="HJH49378.1"/>
    </source>
</evidence>
<dbReference type="GO" id="GO:0030313">
    <property type="term" value="C:cell envelope"/>
    <property type="evidence" value="ECO:0007669"/>
    <property type="project" value="UniProtKB-SubCell"/>
</dbReference>
<protein>
    <submittedName>
        <fullName evidence="4">InlB B-repeat-containing protein</fullName>
    </submittedName>
</protein>
<reference evidence="4" key="1">
    <citation type="journal article" date="2021" name="PeerJ">
        <title>Extensive microbial diversity within the chicken gut microbiome revealed by metagenomics and culture.</title>
        <authorList>
            <person name="Gilroy R."/>
            <person name="Ravi A."/>
            <person name="Getino M."/>
            <person name="Pursley I."/>
            <person name="Horton D.L."/>
            <person name="Alikhan N.F."/>
            <person name="Baker D."/>
            <person name="Gharbi K."/>
            <person name="Hall N."/>
            <person name="Watson M."/>
            <person name="Adriaenssens E.M."/>
            <person name="Foster-Nyarko E."/>
            <person name="Jarju S."/>
            <person name="Secka A."/>
            <person name="Antonio M."/>
            <person name="Oren A."/>
            <person name="Chaudhuri R.R."/>
            <person name="La Ragione R."/>
            <person name="Hildebrand F."/>
            <person name="Pallen M.J."/>
        </authorList>
    </citation>
    <scope>NUCLEOTIDE SEQUENCE</scope>
    <source>
        <strain evidence="4">USAMLcec4-12693</strain>
    </source>
</reference>
<dbReference type="InterPro" id="IPR013378">
    <property type="entry name" value="InlB-like_B-rpt"/>
</dbReference>
<comment type="caution">
    <text evidence="4">The sequence shown here is derived from an EMBL/GenBank/DDBJ whole genome shotgun (WGS) entry which is preliminary data.</text>
</comment>
<sequence length="324" mass="34570">MEEIIGLSKSKVEFEEIWKRFHCALLIVLLIYGLYYTAEKYERILVRPDEAWKVRTRTEAVNGIGDLKVSDAEMLVSLEPLYVPDKFEGREMWKNPNTESVPETEKSLDITASGVNTTDASESPAAVESESGAAADSAGETTVPAVLTIYLHGNGGTPEIMTLTEAADAVSPESLSVPFRLGKVFDGWYLDAGCTVPFSAVEEGAERLELYAGWRELTGFVSNDAGYITSCTGAGGVADGILALPADAACTGIESGALSAVAGQIEEIYIPANITYIGAGAFDGLPNLMYIEAAPGNPNYYSENGILYTSAGEVVAAPVWYGDM</sequence>
<evidence type="ECO:0000256" key="1">
    <source>
        <dbReference type="ARBA" id="ARBA00004196"/>
    </source>
</evidence>